<accession>A0A3G4ZKR3</accession>
<protein>
    <submittedName>
        <fullName evidence="1">Uncharacterized protein</fullName>
    </submittedName>
</protein>
<evidence type="ECO:0000313" key="1">
    <source>
        <dbReference type="EMBL" id="AYV75427.1"/>
    </source>
</evidence>
<reference evidence="1" key="1">
    <citation type="submission" date="2018-10" db="EMBL/GenBank/DDBJ databases">
        <title>Hidden diversity of soil giant viruses.</title>
        <authorList>
            <person name="Schulz F."/>
            <person name="Alteio L."/>
            <person name="Goudeau D."/>
            <person name="Ryan E.M."/>
            <person name="Malmstrom R.R."/>
            <person name="Blanchard J."/>
            <person name="Woyke T."/>
        </authorList>
    </citation>
    <scope>NUCLEOTIDE SEQUENCE</scope>
    <source>
        <strain evidence="1">TEV1</strain>
    </source>
</reference>
<name>A0A3G4ZKR3_9VIRU</name>
<organism evidence="1">
    <name type="scientific">Terrestrivirus sp</name>
    <dbReference type="NCBI Taxonomy" id="2487775"/>
    <lineage>
        <taxon>Viruses</taxon>
        <taxon>Varidnaviria</taxon>
        <taxon>Bamfordvirae</taxon>
        <taxon>Nucleocytoviricota</taxon>
        <taxon>Megaviricetes</taxon>
        <taxon>Imitervirales</taxon>
        <taxon>Mimiviridae</taxon>
        <taxon>Klosneuvirinae</taxon>
    </lineage>
</organism>
<sequence length="295" mass="35006">MPSIYKLYDNLLRKLNFPSNITLTDATNKLLQTNFSFFQEYININKNVTENNYDGIQTGGFVYYYDFKNKMYRFNVNVEDEDDRTTYAIYNNAGLVCMMLFIPKKNHYVYIQTISAENSCVMSGNPKTKIGTLLFLMTLDLIKTKLTDKYGLKYIQLHDTSYYYCEKLKDKIEFDSLYMLSHGDTWYGKYGFIPFNETTQKINKDNMKIYENNKKIVNSKLMKNTKIKQYLNKLMSKEKIDKLYDIYKDKTINEFFYDLSKQHDKTCYITGKIYKQFMVDNGIINLHGGTYYLPL</sequence>
<gene>
    <name evidence="1" type="ORF">Terrestrivirus1_301</name>
</gene>
<proteinExistence type="predicted"/>
<dbReference type="EMBL" id="MK071979">
    <property type="protein sequence ID" value="AYV75427.1"/>
    <property type="molecule type" value="Genomic_DNA"/>
</dbReference>